<organism evidence="9 10">
    <name type="scientific">Mycobacterium bohemicum</name>
    <dbReference type="NCBI Taxonomy" id="56425"/>
    <lineage>
        <taxon>Bacteria</taxon>
        <taxon>Bacillati</taxon>
        <taxon>Actinomycetota</taxon>
        <taxon>Actinomycetes</taxon>
        <taxon>Mycobacteriales</taxon>
        <taxon>Mycobacteriaceae</taxon>
        <taxon>Mycobacterium</taxon>
    </lineage>
</organism>
<protein>
    <recommendedName>
        <fullName evidence="11">Permease</fullName>
    </recommendedName>
</protein>
<dbReference type="Proteomes" id="UP000193990">
    <property type="component" value="Unassembled WGS sequence"/>
</dbReference>
<dbReference type="PANTHER" id="PTHR21716:SF53">
    <property type="entry name" value="PERMEASE PERM-RELATED"/>
    <property type="match status" value="1"/>
</dbReference>
<evidence type="ECO:0008006" key="11">
    <source>
        <dbReference type="Google" id="ProtNLM"/>
    </source>
</evidence>
<dbReference type="Pfam" id="PF01594">
    <property type="entry name" value="AI-2E_transport"/>
    <property type="match status" value="1"/>
</dbReference>
<feature type="transmembrane region" description="Helical" evidence="8">
    <location>
        <begin position="241"/>
        <end position="262"/>
    </location>
</feature>
<feature type="transmembrane region" description="Helical" evidence="8">
    <location>
        <begin position="86"/>
        <end position="108"/>
    </location>
</feature>
<keyword evidence="5 8" id="KW-0812">Transmembrane</keyword>
<comment type="caution">
    <text evidence="9">The sequence shown here is derived from an EMBL/GenBank/DDBJ whole genome shotgun (WGS) entry which is preliminary data.</text>
</comment>
<proteinExistence type="inferred from homology"/>
<evidence type="ECO:0000256" key="5">
    <source>
        <dbReference type="ARBA" id="ARBA00022692"/>
    </source>
</evidence>
<keyword evidence="6 8" id="KW-1133">Transmembrane helix</keyword>
<evidence type="ECO:0000313" key="10">
    <source>
        <dbReference type="Proteomes" id="UP000193990"/>
    </source>
</evidence>
<evidence type="ECO:0000256" key="6">
    <source>
        <dbReference type="ARBA" id="ARBA00022989"/>
    </source>
</evidence>
<feature type="transmembrane region" description="Helical" evidence="8">
    <location>
        <begin position="171"/>
        <end position="190"/>
    </location>
</feature>
<dbReference type="EMBL" id="LQOK01000044">
    <property type="protein sequence ID" value="ORU96579.1"/>
    <property type="molecule type" value="Genomic_DNA"/>
</dbReference>
<dbReference type="GO" id="GO:0055085">
    <property type="term" value="P:transmembrane transport"/>
    <property type="evidence" value="ECO:0007669"/>
    <property type="project" value="TreeGrafter"/>
</dbReference>
<dbReference type="AlphaFoldDB" id="A0A1X1QYP6"/>
<keyword evidence="4" id="KW-1003">Cell membrane</keyword>
<evidence type="ECO:0000256" key="3">
    <source>
        <dbReference type="ARBA" id="ARBA00022448"/>
    </source>
</evidence>
<feature type="transmembrane region" description="Helical" evidence="8">
    <location>
        <begin position="31"/>
        <end position="51"/>
    </location>
</feature>
<gene>
    <name evidence="9" type="ORF">AWB93_20880</name>
</gene>
<comment type="similarity">
    <text evidence="2">Belongs to the autoinducer-2 exporter (AI-2E) (TC 2.A.86) family.</text>
</comment>
<sequence length="363" mass="38048">MAAAERAAAQMRSESAPFGARGERFNRRSPFFVGMAASAGVAVTYAAVRVLGAAAPVLVLVGAAMFFALGLEPAVAGLVKHKVPRWAAVTLVVVVVFGVFAGAVAAAIPPLAQEARQFIEQVPRFLQEAQNHSTVIGGLNERFHVQQRITDMLHTSGAPAVGGLLRAGETVFGALSHVGIVAVLTVYFLGDMPRIRATMYRLVPKSRRPRAILIGDEVMAKVGDYVFGNVLTSLIAGAATFAWCFFLHVPYAVLLGVFVAIIDLFPYGSTVGGFVVALVALTVSIPVSIATVAFYVGFRLAEDYLLTPRIIGRAVRVPGGVTVFAVLIGAALLGVVGALVAIPVAAAVQLLVSELLFPTLDEA</sequence>
<evidence type="ECO:0000256" key="2">
    <source>
        <dbReference type="ARBA" id="ARBA00009773"/>
    </source>
</evidence>
<evidence type="ECO:0000256" key="1">
    <source>
        <dbReference type="ARBA" id="ARBA00004651"/>
    </source>
</evidence>
<evidence type="ECO:0000256" key="4">
    <source>
        <dbReference type="ARBA" id="ARBA00022475"/>
    </source>
</evidence>
<feature type="transmembrane region" description="Helical" evidence="8">
    <location>
        <begin position="57"/>
        <end position="79"/>
    </location>
</feature>
<reference evidence="9 10" key="1">
    <citation type="submission" date="2016-01" db="EMBL/GenBank/DDBJ databases">
        <title>The new phylogeny of the genus Mycobacterium.</title>
        <authorList>
            <person name="Tarcisio F."/>
            <person name="Conor M."/>
            <person name="Antonella G."/>
            <person name="Elisabetta G."/>
            <person name="Giulia F.S."/>
            <person name="Sara T."/>
            <person name="Anna F."/>
            <person name="Clotilde B."/>
            <person name="Roberto B."/>
            <person name="Veronica D.S."/>
            <person name="Fabio R."/>
            <person name="Monica P."/>
            <person name="Olivier J."/>
            <person name="Enrico T."/>
            <person name="Nicola S."/>
        </authorList>
    </citation>
    <scope>NUCLEOTIDE SEQUENCE [LARGE SCALE GENOMIC DNA]</scope>
    <source>
        <strain evidence="9 10">DSM 44277</strain>
    </source>
</reference>
<feature type="transmembrane region" description="Helical" evidence="8">
    <location>
        <begin position="274"/>
        <end position="298"/>
    </location>
</feature>
<feature type="transmembrane region" description="Helical" evidence="8">
    <location>
        <begin position="319"/>
        <end position="352"/>
    </location>
</feature>
<dbReference type="GO" id="GO:0005886">
    <property type="term" value="C:plasma membrane"/>
    <property type="evidence" value="ECO:0007669"/>
    <property type="project" value="UniProtKB-SubCell"/>
</dbReference>
<evidence type="ECO:0000256" key="8">
    <source>
        <dbReference type="SAM" id="Phobius"/>
    </source>
</evidence>
<name>A0A1X1QYP6_MYCBE</name>
<accession>A0A1X1QYP6</accession>
<keyword evidence="7 8" id="KW-0472">Membrane</keyword>
<dbReference type="InterPro" id="IPR002549">
    <property type="entry name" value="AI-2E-like"/>
</dbReference>
<comment type="subcellular location">
    <subcellularLocation>
        <location evidence="1">Cell membrane</location>
        <topology evidence="1">Multi-pass membrane protein</topology>
    </subcellularLocation>
</comment>
<keyword evidence="10" id="KW-1185">Reference proteome</keyword>
<evidence type="ECO:0000256" key="7">
    <source>
        <dbReference type="ARBA" id="ARBA00023136"/>
    </source>
</evidence>
<keyword evidence="3" id="KW-0813">Transport</keyword>
<dbReference type="PANTHER" id="PTHR21716">
    <property type="entry name" value="TRANSMEMBRANE PROTEIN"/>
    <property type="match status" value="1"/>
</dbReference>
<evidence type="ECO:0000313" key="9">
    <source>
        <dbReference type="EMBL" id="ORU96579.1"/>
    </source>
</evidence>